<evidence type="ECO:0000256" key="1">
    <source>
        <dbReference type="ARBA" id="ARBA00022723"/>
    </source>
</evidence>
<gene>
    <name evidence="5" type="primary">lysX_2</name>
    <name evidence="5" type="ORF">SDC9_98915</name>
</gene>
<keyword evidence="1" id="KW-0479">Metal-binding</keyword>
<organism evidence="5">
    <name type="scientific">bioreactor metagenome</name>
    <dbReference type="NCBI Taxonomy" id="1076179"/>
    <lineage>
        <taxon>unclassified sequences</taxon>
        <taxon>metagenomes</taxon>
        <taxon>ecological metagenomes</taxon>
    </lineage>
</organism>
<name>A0A645AG49_9ZZZZ</name>
<dbReference type="GO" id="GO:0005524">
    <property type="term" value="F:ATP binding"/>
    <property type="evidence" value="ECO:0007669"/>
    <property type="project" value="UniProtKB-KW"/>
</dbReference>
<dbReference type="EMBL" id="VSSQ01013735">
    <property type="protein sequence ID" value="MPM52159.1"/>
    <property type="molecule type" value="Genomic_DNA"/>
</dbReference>
<evidence type="ECO:0000313" key="5">
    <source>
        <dbReference type="EMBL" id="MPM52159.1"/>
    </source>
</evidence>
<dbReference type="Pfam" id="PF08443">
    <property type="entry name" value="RimK"/>
    <property type="match status" value="1"/>
</dbReference>
<keyword evidence="2" id="KW-0547">Nucleotide-binding</keyword>
<comment type="caution">
    <text evidence="5">The sequence shown here is derived from an EMBL/GenBank/DDBJ whole genome shotgun (WGS) entry which is preliminary data.</text>
</comment>
<sequence>MDALFALERAGLLCVNSPKTIEKTVDKFLTSRLLEEAGLPVPPTICCETSDAAFEAFAVLGGDVVYKPLFGSCGNGLLRLRTVEEAKEAFAPLTEAGSVLYLQKFIPSGNSDIRAFVIGGRVVASMRRRGKDWRANVSRGGTAEAYKLDIWQETLALAAAGAVNAAVAGVDLLVSESGETYVTEVNGCPGWQGLSTVTDVDIAAEMVSLFF</sequence>
<dbReference type="Gene3D" id="3.40.50.20">
    <property type="match status" value="1"/>
</dbReference>
<keyword evidence="5" id="KW-0436">Ligase</keyword>
<keyword evidence="3" id="KW-0067">ATP-binding</keyword>
<dbReference type="InterPro" id="IPR013815">
    <property type="entry name" value="ATP_grasp_subdomain_1"/>
</dbReference>
<proteinExistence type="predicted"/>
<evidence type="ECO:0000256" key="2">
    <source>
        <dbReference type="ARBA" id="ARBA00022741"/>
    </source>
</evidence>
<dbReference type="SUPFAM" id="SSF56059">
    <property type="entry name" value="Glutathione synthetase ATP-binding domain-like"/>
    <property type="match status" value="1"/>
</dbReference>
<dbReference type="InterPro" id="IPR011761">
    <property type="entry name" value="ATP-grasp"/>
</dbReference>
<dbReference type="GO" id="GO:0046872">
    <property type="term" value="F:metal ion binding"/>
    <property type="evidence" value="ECO:0007669"/>
    <property type="project" value="UniProtKB-KW"/>
</dbReference>
<dbReference type="PANTHER" id="PTHR21621">
    <property type="entry name" value="RIBOSOMAL PROTEIN S6 MODIFICATION PROTEIN"/>
    <property type="match status" value="1"/>
</dbReference>
<dbReference type="GO" id="GO:0009432">
    <property type="term" value="P:SOS response"/>
    <property type="evidence" value="ECO:0007669"/>
    <property type="project" value="TreeGrafter"/>
</dbReference>
<dbReference type="PANTHER" id="PTHR21621:SF0">
    <property type="entry name" value="BETA-CITRYLGLUTAMATE SYNTHASE B-RELATED"/>
    <property type="match status" value="1"/>
</dbReference>
<dbReference type="Gene3D" id="3.30.1490.20">
    <property type="entry name" value="ATP-grasp fold, A domain"/>
    <property type="match status" value="1"/>
</dbReference>
<dbReference type="PROSITE" id="PS50975">
    <property type="entry name" value="ATP_GRASP"/>
    <property type="match status" value="1"/>
</dbReference>
<dbReference type="GO" id="GO:0005737">
    <property type="term" value="C:cytoplasm"/>
    <property type="evidence" value="ECO:0007669"/>
    <property type="project" value="TreeGrafter"/>
</dbReference>
<evidence type="ECO:0000259" key="4">
    <source>
        <dbReference type="PROSITE" id="PS50975"/>
    </source>
</evidence>
<dbReference type="EC" id="6.3.2.43" evidence="5"/>
<feature type="domain" description="ATP-grasp" evidence="4">
    <location>
        <begin position="31"/>
        <end position="211"/>
    </location>
</feature>
<reference evidence="5" key="1">
    <citation type="submission" date="2019-08" db="EMBL/GenBank/DDBJ databases">
        <authorList>
            <person name="Kucharzyk K."/>
            <person name="Murdoch R.W."/>
            <person name="Higgins S."/>
            <person name="Loffler F."/>
        </authorList>
    </citation>
    <scope>NUCLEOTIDE SEQUENCE</scope>
</reference>
<dbReference type="Gene3D" id="3.30.470.20">
    <property type="entry name" value="ATP-grasp fold, B domain"/>
    <property type="match status" value="1"/>
</dbReference>
<protein>
    <submittedName>
        <fullName evidence="5">Alpha-aminoadipate--LysW ligase LysX</fullName>
        <ecNumber evidence="5">6.3.2.43</ecNumber>
    </submittedName>
</protein>
<dbReference type="InterPro" id="IPR013651">
    <property type="entry name" value="ATP-grasp_RimK-type"/>
</dbReference>
<evidence type="ECO:0000256" key="3">
    <source>
        <dbReference type="ARBA" id="ARBA00022840"/>
    </source>
</evidence>
<accession>A0A645AG49</accession>
<dbReference type="NCBIfam" id="TIGR00768">
    <property type="entry name" value="rimK_fam"/>
    <property type="match status" value="1"/>
</dbReference>
<dbReference type="GO" id="GO:0018169">
    <property type="term" value="F:ribosomal S6-glutamic acid ligase activity"/>
    <property type="evidence" value="ECO:0007669"/>
    <property type="project" value="TreeGrafter"/>
</dbReference>
<dbReference type="InterPro" id="IPR004666">
    <property type="entry name" value="Rp_bS6_RimK/Lys_biosynth_LsyX"/>
</dbReference>
<dbReference type="AlphaFoldDB" id="A0A645AG49"/>